<dbReference type="AlphaFoldDB" id="A0A2N5T639"/>
<feature type="compositionally biased region" description="Basic and acidic residues" evidence="1">
    <location>
        <begin position="84"/>
        <end position="98"/>
    </location>
</feature>
<organism evidence="2 3">
    <name type="scientific">Puccinia coronata f. sp. avenae</name>
    <dbReference type="NCBI Taxonomy" id="200324"/>
    <lineage>
        <taxon>Eukaryota</taxon>
        <taxon>Fungi</taxon>
        <taxon>Dikarya</taxon>
        <taxon>Basidiomycota</taxon>
        <taxon>Pucciniomycotina</taxon>
        <taxon>Pucciniomycetes</taxon>
        <taxon>Pucciniales</taxon>
        <taxon>Pucciniaceae</taxon>
        <taxon>Puccinia</taxon>
    </lineage>
</organism>
<protein>
    <submittedName>
        <fullName evidence="2">Uncharacterized protein</fullName>
    </submittedName>
</protein>
<feature type="region of interest" description="Disordered" evidence="1">
    <location>
        <begin position="1"/>
        <end position="104"/>
    </location>
</feature>
<feature type="compositionally biased region" description="Basic and acidic residues" evidence="1">
    <location>
        <begin position="1"/>
        <end position="17"/>
    </location>
</feature>
<feature type="compositionally biased region" description="Low complexity" evidence="1">
    <location>
        <begin position="19"/>
        <end position="31"/>
    </location>
</feature>
<evidence type="ECO:0000313" key="3">
    <source>
        <dbReference type="Proteomes" id="UP000235392"/>
    </source>
</evidence>
<dbReference type="EMBL" id="PGCI01000691">
    <property type="protein sequence ID" value="PLW20943.1"/>
    <property type="molecule type" value="Genomic_DNA"/>
</dbReference>
<proteinExistence type="predicted"/>
<evidence type="ECO:0000256" key="1">
    <source>
        <dbReference type="SAM" id="MobiDB-lite"/>
    </source>
</evidence>
<gene>
    <name evidence="2" type="ORF">PCASD_13418</name>
</gene>
<dbReference type="Proteomes" id="UP000235392">
    <property type="component" value="Unassembled WGS sequence"/>
</dbReference>
<feature type="non-terminal residue" evidence="2">
    <location>
        <position position="104"/>
    </location>
</feature>
<comment type="caution">
    <text evidence="2">The sequence shown here is derived from an EMBL/GenBank/DDBJ whole genome shotgun (WGS) entry which is preliminary data.</text>
</comment>
<evidence type="ECO:0000313" key="2">
    <source>
        <dbReference type="EMBL" id="PLW20943.1"/>
    </source>
</evidence>
<reference evidence="2 3" key="1">
    <citation type="submission" date="2017-11" db="EMBL/GenBank/DDBJ databases">
        <title>De novo assembly and phasing of dikaryotic genomes from two isolates of Puccinia coronata f. sp. avenae, the causal agent of oat crown rust.</title>
        <authorList>
            <person name="Miller M.E."/>
            <person name="Zhang Y."/>
            <person name="Omidvar V."/>
            <person name="Sperschneider J."/>
            <person name="Schwessinger B."/>
            <person name="Raley C."/>
            <person name="Palmer J.M."/>
            <person name="Garnica D."/>
            <person name="Upadhyaya N."/>
            <person name="Rathjen J."/>
            <person name="Taylor J.M."/>
            <person name="Park R.F."/>
            <person name="Dodds P.N."/>
            <person name="Hirsch C.D."/>
            <person name="Kianian S.F."/>
            <person name="Figueroa M."/>
        </authorList>
    </citation>
    <scope>NUCLEOTIDE SEQUENCE [LARGE SCALE GENOMIC DNA]</scope>
    <source>
        <strain evidence="2">12SD80</strain>
    </source>
</reference>
<accession>A0A2N5T639</accession>
<sequence>MAHYQHEQEGDSHELRSTHYQPYNHQQYQHPARIQQHNAFGDDSDSEDEHQQHPAPDDQAPPEFDVYKDFNNSGVRYTTLLHGTADDSKHEHHGDHQSSGKTPH</sequence>
<name>A0A2N5T639_9BASI</name>